<dbReference type="PRINTS" id="PR00741">
    <property type="entry name" value="GLHYDRLASE29"/>
</dbReference>
<evidence type="ECO:0000259" key="9">
    <source>
        <dbReference type="Pfam" id="PF16757"/>
    </source>
</evidence>
<proteinExistence type="inferred from homology"/>
<evidence type="ECO:0000259" key="8">
    <source>
        <dbReference type="Pfam" id="PF01120"/>
    </source>
</evidence>
<keyword evidence="5" id="KW-0378">Hydrolase</keyword>
<feature type="chain" id="PRO_5045881458" description="alpha-L-fucosidase" evidence="7">
    <location>
        <begin position="28"/>
        <end position="606"/>
    </location>
</feature>
<comment type="similarity">
    <text evidence="2">Belongs to the glycosyl hydrolase 29 family.</text>
</comment>
<dbReference type="PANTHER" id="PTHR10030:SF37">
    <property type="entry name" value="ALPHA-L-FUCOSIDASE-RELATED"/>
    <property type="match status" value="1"/>
</dbReference>
<dbReference type="InterPro" id="IPR031919">
    <property type="entry name" value="Fucosidase_C"/>
</dbReference>
<dbReference type="InterPro" id="IPR057739">
    <property type="entry name" value="Glyco_hydro_29_N"/>
</dbReference>
<evidence type="ECO:0000256" key="2">
    <source>
        <dbReference type="ARBA" id="ARBA00007951"/>
    </source>
</evidence>
<keyword evidence="6" id="KW-0326">Glycosidase</keyword>
<sequence>MPWLHSMLKRGRAIAPLVILTATMVHADTQVSQRSDGCVVMEMSQARGDGDQLVGDFHIQQPGSLSVQLVSSIDDADVAQPTTIKIDDLPLSGVWNKSYVIEDGLVWDFSRPAEFKDSGPHTLSIPSTKAIKRVRLVPTGYVKSKIQVSSQSYFDQWIAMHRSPEKQAALAWFKDARFGMFIHWGVYAEAAGSWKGTRIEKGQGPKVAEWLMNAFQISRREYREYAKGFLPDPSFAVNIARLAKETGMKYVVITAKHHDGFALFDSNHSEFDITDATNYSGDLIRELYDACRAEGLEFGVYYSHGNDWGEGGDGNYANVKARNDSLGVPTREQGKNLWDPSPTDHADYLKNKAYPQITELIQRLPDLRLIWFDGEGLITEKQAFDFYKLVYELNPSIIINRRVGYDFGDYVDAGDNKTPGENDLADKHFETCGTANHSWGYKAHDHQWKSSNQLLRNFVDIVSKGGNYLLNIGPDGKGRVPQPCVERFLEMGQWVHTNADAIFGTNRWTTFSEGVTQIKNVSSLPTEFWFSVKGNKVYAMSLAPPNDATRIFSLNQSAGQITQLRLLGSDTSLTWKQTSEALEIDFSNVQTSENGYALEATFNSEP</sequence>
<dbReference type="Gene3D" id="2.60.40.1180">
    <property type="entry name" value="Golgi alpha-mannosidase II"/>
    <property type="match status" value="1"/>
</dbReference>
<dbReference type="Pfam" id="PF16757">
    <property type="entry name" value="Fucosidase_C"/>
    <property type="match status" value="1"/>
</dbReference>
<dbReference type="Proteomes" id="UP001202961">
    <property type="component" value="Unassembled WGS sequence"/>
</dbReference>
<dbReference type="Pfam" id="PF01120">
    <property type="entry name" value="Alpha_L_fucos"/>
    <property type="match status" value="1"/>
</dbReference>
<dbReference type="EC" id="3.2.1.51" evidence="3"/>
<reference evidence="10 11" key="1">
    <citation type="journal article" date="2022" name="Syst. Appl. Microbiol.">
        <title>Rhodopirellula aestuarii sp. nov., a novel member of the genus Rhodopirellula isolated from brackish sediments collected in the Tagus River estuary, Portugal.</title>
        <authorList>
            <person name="Vitorino I.R."/>
            <person name="Klimek D."/>
            <person name="Calusinska M."/>
            <person name="Lobo-da-Cunha A."/>
            <person name="Vasconcelos V."/>
            <person name="Lage O.M."/>
        </authorList>
    </citation>
    <scope>NUCLEOTIDE SEQUENCE [LARGE SCALE GENOMIC DNA]</scope>
    <source>
        <strain evidence="10 11">ICT_H3.1</strain>
    </source>
</reference>
<dbReference type="SUPFAM" id="SSF51445">
    <property type="entry name" value="(Trans)glycosidases"/>
    <property type="match status" value="1"/>
</dbReference>
<feature type="signal peptide" evidence="7">
    <location>
        <begin position="1"/>
        <end position="27"/>
    </location>
</feature>
<evidence type="ECO:0000256" key="3">
    <source>
        <dbReference type="ARBA" id="ARBA00012662"/>
    </source>
</evidence>
<dbReference type="PANTHER" id="PTHR10030">
    <property type="entry name" value="ALPHA-L-FUCOSIDASE"/>
    <property type="match status" value="1"/>
</dbReference>
<organism evidence="10 11">
    <name type="scientific">Aporhodopirellula aestuarii</name>
    <dbReference type="NCBI Taxonomy" id="2950107"/>
    <lineage>
        <taxon>Bacteria</taxon>
        <taxon>Pseudomonadati</taxon>
        <taxon>Planctomycetota</taxon>
        <taxon>Planctomycetia</taxon>
        <taxon>Pirellulales</taxon>
        <taxon>Pirellulaceae</taxon>
        <taxon>Aporhodopirellula</taxon>
    </lineage>
</organism>
<dbReference type="InterPro" id="IPR016286">
    <property type="entry name" value="FUC_metazoa-typ"/>
</dbReference>
<dbReference type="InterPro" id="IPR017853">
    <property type="entry name" value="GH"/>
</dbReference>
<dbReference type="InterPro" id="IPR013780">
    <property type="entry name" value="Glyco_hydro_b"/>
</dbReference>
<feature type="domain" description="Glycoside hydrolase family 29 N-terminal" evidence="8">
    <location>
        <begin position="150"/>
        <end position="499"/>
    </location>
</feature>
<evidence type="ECO:0000256" key="5">
    <source>
        <dbReference type="ARBA" id="ARBA00022801"/>
    </source>
</evidence>
<gene>
    <name evidence="10" type="ORF">NB063_03210</name>
</gene>
<keyword evidence="11" id="KW-1185">Reference proteome</keyword>
<dbReference type="EMBL" id="JAMQBK010000011">
    <property type="protein sequence ID" value="MCM2369627.1"/>
    <property type="molecule type" value="Genomic_DNA"/>
</dbReference>
<comment type="caution">
    <text evidence="10">The sequence shown here is derived from an EMBL/GenBank/DDBJ whole genome shotgun (WGS) entry which is preliminary data.</text>
</comment>
<evidence type="ECO:0000256" key="6">
    <source>
        <dbReference type="ARBA" id="ARBA00023295"/>
    </source>
</evidence>
<evidence type="ECO:0000313" key="11">
    <source>
        <dbReference type="Proteomes" id="UP001202961"/>
    </source>
</evidence>
<dbReference type="SMART" id="SM00812">
    <property type="entry name" value="Alpha_L_fucos"/>
    <property type="match status" value="1"/>
</dbReference>
<accession>A0ABT0TYF2</accession>
<protein>
    <recommendedName>
        <fullName evidence="3">alpha-L-fucosidase</fullName>
        <ecNumber evidence="3">3.2.1.51</ecNumber>
    </recommendedName>
</protein>
<evidence type="ECO:0000256" key="7">
    <source>
        <dbReference type="SAM" id="SignalP"/>
    </source>
</evidence>
<comment type="function">
    <text evidence="1">Alpha-L-fucosidase is responsible for hydrolyzing the alpha-1,6-linked fucose joined to the reducing-end N-acetylglucosamine of the carbohydrate moieties of glycoproteins.</text>
</comment>
<evidence type="ECO:0000313" key="10">
    <source>
        <dbReference type="EMBL" id="MCM2369627.1"/>
    </source>
</evidence>
<dbReference type="RefSeq" id="WP_250927300.1">
    <property type="nucleotide sequence ID" value="NZ_JAMQBK010000011.1"/>
</dbReference>
<dbReference type="InterPro" id="IPR000933">
    <property type="entry name" value="Glyco_hydro_29"/>
</dbReference>
<evidence type="ECO:0000256" key="1">
    <source>
        <dbReference type="ARBA" id="ARBA00004071"/>
    </source>
</evidence>
<name>A0ABT0TYF2_9BACT</name>
<feature type="domain" description="Alpha-L-fucosidase C-terminal" evidence="9">
    <location>
        <begin position="527"/>
        <end position="594"/>
    </location>
</feature>
<keyword evidence="4 7" id="KW-0732">Signal</keyword>
<evidence type="ECO:0000256" key="4">
    <source>
        <dbReference type="ARBA" id="ARBA00022729"/>
    </source>
</evidence>
<dbReference type="Gene3D" id="3.20.20.80">
    <property type="entry name" value="Glycosidases"/>
    <property type="match status" value="1"/>
</dbReference>